<feature type="chain" id="PRO_5020593507" evidence="4">
    <location>
        <begin position="27"/>
        <end position="690"/>
    </location>
</feature>
<dbReference type="SUPFAM" id="SSF48208">
    <property type="entry name" value="Six-hairpin glycosidases"/>
    <property type="match status" value="1"/>
</dbReference>
<accession>A0A4U1GLH4</accession>
<dbReference type="Gene3D" id="1.20.1050.60">
    <property type="entry name" value="alpha-1,2-mannosidase"/>
    <property type="match status" value="1"/>
</dbReference>
<dbReference type="Gene3D" id="3.30.2080.10">
    <property type="entry name" value="GH92 mannosidase domain"/>
    <property type="match status" value="1"/>
</dbReference>
<evidence type="ECO:0000313" key="8">
    <source>
        <dbReference type="Proteomes" id="UP000309594"/>
    </source>
</evidence>
<dbReference type="GO" id="GO:0005975">
    <property type="term" value="P:carbohydrate metabolic process"/>
    <property type="evidence" value="ECO:0007669"/>
    <property type="project" value="InterPro"/>
</dbReference>
<dbReference type="GO" id="GO:0005829">
    <property type="term" value="C:cytosol"/>
    <property type="evidence" value="ECO:0007669"/>
    <property type="project" value="TreeGrafter"/>
</dbReference>
<dbReference type="Pfam" id="PF17678">
    <property type="entry name" value="Glyco_hydro_92N"/>
    <property type="match status" value="1"/>
</dbReference>
<evidence type="ECO:0000259" key="6">
    <source>
        <dbReference type="Pfam" id="PF17678"/>
    </source>
</evidence>
<dbReference type="Pfam" id="PF07971">
    <property type="entry name" value="Glyco_hydro_92"/>
    <property type="match status" value="2"/>
</dbReference>
<proteinExistence type="predicted"/>
<dbReference type="InterPro" id="IPR008928">
    <property type="entry name" value="6-hairpin_glycosidase_sf"/>
</dbReference>
<evidence type="ECO:0000259" key="5">
    <source>
        <dbReference type="Pfam" id="PF07971"/>
    </source>
</evidence>
<evidence type="ECO:0000256" key="2">
    <source>
        <dbReference type="ARBA" id="ARBA00011245"/>
    </source>
</evidence>
<keyword evidence="4" id="KW-0732">Signal</keyword>
<feature type="domain" description="Glycosyl hydrolase family 92" evidence="5">
    <location>
        <begin position="416"/>
        <end position="673"/>
    </location>
</feature>
<protein>
    <submittedName>
        <fullName evidence="7">Glycoside hydrolase family 92 protein</fullName>
    </submittedName>
</protein>
<comment type="caution">
    <text evidence="7">The sequence shown here is derived from an EMBL/GenBank/DDBJ whole genome shotgun (WGS) entry which is preliminary data.</text>
</comment>
<feature type="domain" description="Glycosyl hydrolase family 92" evidence="5">
    <location>
        <begin position="248"/>
        <end position="395"/>
    </location>
</feature>
<dbReference type="GO" id="GO:0030246">
    <property type="term" value="F:carbohydrate binding"/>
    <property type="evidence" value="ECO:0007669"/>
    <property type="project" value="InterPro"/>
</dbReference>
<dbReference type="Gene3D" id="1.20.1610.10">
    <property type="entry name" value="alpha-1,2-mannosidases domains"/>
    <property type="match status" value="1"/>
</dbReference>
<evidence type="ECO:0000313" key="7">
    <source>
        <dbReference type="EMBL" id="TKC65221.1"/>
    </source>
</evidence>
<gene>
    <name evidence="7" type="ORF">FBD94_01320</name>
</gene>
<dbReference type="Proteomes" id="UP000309594">
    <property type="component" value="Unassembled WGS sequence"/>
</dbReference>
<dbReference type="GO" id="GO:0000224">
    <property type="term" value="F:peptide-N4-(N-acetyl-beta-glucosaminyl)asparagine amidase activity"/>
    <property type="evidence" value="ECO:0007669"/>
    <property type="project" value="TreeGrafter"/>
</dbReference>
<dbReference type="InterPro" id="IPR050883">
    <property type="entry name" value="PNGase"/>
</dbReference>
<dbReference type="EMBL" id="SWDX01000001">
    <property type="protein sequence ID" value="TKC65221.1"/>
    <property type="molecule type" value="Genomic_DNA"/>
</dbReference>
<evidence type="ECO:0000256" key="1">
    <source>
        <dbReference type="ARBA" id="ARBA00001913"/>
    </source>
</evidence>
<feature type="signal peptide" evidence="4">
    <location>
        <begin position="1"/>
        <end position="26"/>
    </location>
</feature>
<name>A0A4U1GLH4_9SPHI</name>
<dbReference type="InterPro" id="IPR012939">
    <property type="entry name" value="Glyco_hydro_92"/>
</dbReference>
<dbReference type="PANTHER" id="PTHR12143">
    <property type="entry name" value="PEPTIDE N-GLYCANASE PNGASE -RELATED"/>
    <property type="match status" value="1"/>
</dbReference>
<keyword evidence="3" id="KW-0106">Calcium</keyword>
<dbReference type="InterPro" id="IPR014718">
    <property type="entry name" value="GH-type_carb-bd"/>
</dbReference>
<comment type="subunit">
    <text evidence="2">Monomer.</text>
</comment>
<feature type="domain" description="Glycosyl hydrolase family 92 N-terminal" evidence="6">
    <location>
        <begin position="32"/>
        <end position="223"/>
    </location>
</feature>
<evidence type="ECO:0000256" key="4">
    <source>
        <dbReference type="SAM" id="SignalP"/>
    </source>
</evidence>
<organism evidence="7 8">
    <name type="scientific">Pedobacter hiemivivus</name>
    <dbReference type="NCBI Taxonomy" id="2530454"/>
    <lineage>
        <taxon>Bacteria</taxon>
        <taxon>Pseudomonadati</taxon>
        <taxon>Bacteroidota</taxon>
        <taxon>Sphingobacteriia</taxon>
        <taxon>Sphingobacteriales</taxon>
        <taxon>Sphingobacteriaceae</taxon>
        <taxon>Pedobacter</taxon>
    </lineage>
</organism>
<reference evidence="7 8" key="1">
    <citation type="submission" date="2019-04" db="EMBL/GenBank/DDBJ databases">
        <title>Pedobacter sp. RP-1-16 sp. nov., isolated from Arctic soil.</title>
        <authorList>
            <person name="Dahal R.H."/>
            <person name="Kim D.-U."/>
        </authorList>
    </citation>
    <scope>NUCLEOTIDE SEQUENCE [LARGE SCALE GENOMIC DNA]</scope>
    <source>
        <strain evidence="7 8">RP-1-16</strain>
    </source>
</reference>
<sequence>MLIGKKNMLRLIYCLIFLLSGITSFAQSPDQLVNVFLGSSGDHGQLSPAASSPFSQLSILPQTNPTLHTGYEYLAKNVLGFTHNRLEGVGCQGSGGIILIKPFLGKEDEGQPLTKIADSASPGSYTISFKEGIETNIAVDQNYGMYNFSFPTIDKGFSIDFSHVFNQAFVGEKHTKNGDVISGWVKAKTTCKVGIYTIYYAMQIDHIQKWQENGTHGLVVNLDPKQKNVHVRVAFSAVDEAHAIKMLNKNKEVKISTVREQSAQRWNNHLSSVKVEGDRERVKLFYSLLYRTMQSPYLISESDKTFKGTDGKLHLTKSNQYHGWAIWDNYKTQLPLLSILFPDKYQDMIHSIGDLYRYGKYDFAGPQEPANSVRTEHSIAVLLDALKKGYVVDFKGLKDSLLADTARFDFTKPDKYLEACYDMWAMGKLFDNYGEKELSKHFFERAQTYKTVWNREFKDLSKKDVDRMSVRNMYQGTIRQYRWSVPFNVQGLLDLSGGRQEFTKQLDDFFDNYYFNRANEPDLQSPTLYYASTKPWKYQKLVQRIALDTVIQYYFNDNSRGIGAHIDRIYKNEPKAFVRTMDDDAGAMSGWFVMTAIGLQQPLVGEPVYYLNVPLFSTVTLNGGKAPFVIKVSNFEDKNRYIKGVTLNGNKLDRLWIRHDEIQQGGILEIEAGSVPSDFGSRNMWISNLN</sequence>
<dbReference type="Gene3D" id="2.70.98.10">
    <property type="match status" value="1"/>
</dbReference>
<dbReference type="PANTHER" id="PTHR12143:SF39">
    <property type="entry name" value="SECRETED PROTEIN"/>
    <property type="match status" value="1"/>
</dbReference>
<evidence type="ECO:0000256" key="3">
    <source>
        <dbReference type="ARBA" id="ARBA00022837"/>
    </source>
</evidence>
<dbReference type="InterPro" id="IPR041371">
    <property type="entry name" value="GH92_N"/>
</dbReference>
<dbReference type="GO" id="GO:0006516">
    <property type="term" value="P:glycoprotein catabolic process"/>
    <property type="evidence" value="ECO:0007669"/>
    <property type="project" value="TreeGrafter"/>
</dbReference>
<keyword evidence="7" id="KW-0378">Hydrolase</keyword>
<comment type="cofactor">
    <cofactor evidence="1">
        <name>Ca(2+)</name>
        <dbReference type="ChEBI" id="CHEBI:29108"/>
    </cofactor>
</comment>
<dbReference type="AlphaFoldDB" id="A0A4U1GLH4"/>